<evidence type="ECO:0000313" key="3">
    <source>
        <dbReference type="Proteomes" id="UP000245375"/>
    </source>
</evidence>
<keyword evidence="1" id="KW-0472">Membrane</keyword>
<evidence type="ECO:0000313" key="2">
    <source>
        <dbReference type="EMBL" id="PWH83660.1"/>
    </source>
</evidence>
<accession>A0A2U2X7D6</accession>
<reference evidence="2" key="2">
    <citation type="submission" date="2018-05" db="EMBL/GenBank/DDBJ databases">
        <authorList>
            <person name="Lanie J.A."/>
            <person name="Ng W.-L."/>
            <person name="Kazmierczak K.M."/>
            <person name="Andrzejewski T.M."/>
            <person name="Davidsen T.M."/>
            <person name="Wayne K.J."/>
            <person name="Tettelin H."/>
            <person name="Glass J.I."/>
            <person name="Rusch D."/>
            <person name="Podicherti R."/>
            <person name="Tsui H.-C.T."/>
            <person name="Winkler M.E."/>
        </authorList>
    </citation>
    <scope>NUCLEOTIDE SEQUENCE [LARGE SCALE GENOMIC DNA]</scope>
    <source>
        <strain evidence="2">ZY111</strain>
    </source>
</reference>
<proteinExistence type="predicted"/>
<protein>
    <submittedName>
        <fullName evidence="2">Uncharacterized protein</fullName>
    </submittedName>
</protein>
<dbReference type="OrthoDB" id="1454282at2"/>
<evidence type="ECO:0000256" key="1">
    <source>
        <dbReference type="SAM" id="Phobius"/>
    </source>
</evidence>
<keyword evidence="3" id="KW-1185">Reference proteome</keyword>
<keyword evidence="1" id="KW-1133">Transmembrane helix</keyword>
<feature type="transmembrane region" description="Helical" evidence="1">
    <location>
        <begin position="35"/>
        <end position="56"/>
    </location>
</feature>
<feature type="transmembrane region" description="Helical" evidence="1">
    <location>
        <begin position="6"/>
        <end position="23"/>
    </location>
</feature>
<gene>
    <name evidence="2" type="ORF">DIS18_03645</name>
</gene>
<comment type="caution">
    <text evidence="2">The sequence shown here is derived from an EMBL/GenBank/DDBJ whole genome shotgun (WGS) entry which is preliminary data.</text>
</comment>
<dbReference type="AlphaFoldDB" id="A0A2U2X7D6"/>
<reference evidence="2" key="1">
    <citation type="submission" date="2018-05" db="EMBL/GenBank/DDBJ databases">
        <title>Algibacter marinivivus sp. nov., isolated from sample around a algae.</title>
        <authorList>
            <person name="Zhong X."/>
        </authorList>
    </citation>
    <scope>NUCLEOTIDE SEQUENCE [LARGE SCALE GENOMIC DNA]</scope>
    <source>
        <strain evidence="2">ZY111</strain>
    </source>
</reference>
<dbReference type="EMBL" id="QFRI01000001">
    <property type="protein sequence ID" value="PWH83660.1"/>
    <property type="molecule type" value="Genomic_DNA"/>
</dbReference>
<dbReference type="RefSeq" id="WP_109351666.1">
    <property type="nucleotide sequence ID" value="NZ_QFRI01000001.1"/>
</dbReference>
<name>A0A2U2X7D6_9FLAO</name>
<dbReference type="Proteomes" id="UP000245375">
    <property type="component" value="Unassembled WGS sequence"/>
</dbReference>
<organism evidence="2 3">
    <name type="scientific">Algibacter marinivivus</name>
    <dbReference type="NCBI Taxonomy" id="2100723"/>
    <lineage>
        <taxon>Bacteria</taxon>
        <taxon>Pseudomonadati</taxon>
        <taxon>Bacteroidota</taxon>
        <taxon>Flavobacteriia</taxon>
        <taxon>Flavobacteriales</taxon>
        <taxon>Flavobacteriaceae</taxon>
        <taxon>Algibacter</taxon>
    </lineage>
</organism>
<sequence>MILGIIYFIIEITIIFIFIKLILNKLNYFKEKKGFKNIISVLSAILIYSFISVLFFNNLTKIPKEKFDEIVWKENITERHKMIDDLLESEYLIGKSKNKINDVFGEPEMVLEDGKIFQYKLVGRSWADFNLIDLKLYFENDIVKKFEYFDSGEQ</sequence>
<keyword evidence="1" id="KW-0812">Transmembrane</keyword>